<proteinExistence type="predicted"/>
<name>A0AA90UYJ3_9BACT</name>
<comment type="caution">
    <text evidence="1">The sequence shown here is derived from an EMBL/GenBank/DDBJ whole genome shotgun (WGS) entry which is preliminary data.</text>
</comment>
<sequence>MKNLTFHIVGLTHNDVKGHEVEYAKEAEGRTICLVPDDANTFDMLAVKAYDKQQLIGYVSALEGEDVRALIIARKERNLRAIEDFIVWSVKYDLWCKMRFFGNQMQEAIDADSRSVCHTPGVSNLLLYVHDTFDKTEIQNICQVHGTKTKLAILLCNWKKRGFIMKNEDGTFTKTARFIAKYGHYGTPGVAA</sequence>
<dbReference type="EMBL" id="VZCC01000018">
    <property type="protein sequence ID" value="MQN83135.1"/>
    <property type="molecule type" value="Genomic_DNA"/>
</dbReference>
<reference evidence="2" key="1">
    <citation type="submission" date="2019-09" db="EMBL/GenBank/DDBJ databases">
        <title>Distinct polysaccharide growth profiles of human intestinal Prevotella copri isolates.</title>
        <authorList>
            <person name="Fehlner-Peach H."/>
            <person name="Magnabosco C."/>
            <person name="Raghavan V."/>
            <person name="Scher J.U."/>
            <person name="Tett A."/>
            <person name="Cox L.M."/>
            <person name="Gottsegen C."/>
            <person name="Watters A."/>
            <person name="Wiltshire- Gordon J.D."/>
            <person name="Segata N."/>
            <person name="Bonneau R."/>
            <person name="Littman D.R."/>
        </authorList>
    </citation>
    <scope>NUCLEOTIDE SEQUENCE [LARGE SCALE GENOMIC DNA]</scope>
    <source>
        <strain evidence="2">iAA108</strain>
    </source>
</reference>
<dbReference type="Proteomes" id="UP000421408">
    <property type="component" value="Unassembled WGS sequence"/>
</dbReference>
<gene>
    <name evidence="1" type="ORF">F7D74_03815</name>
</gene>
<protein>
    <submittedName>
        <fullName evidence="1">Uncharacterized protein</fullName>
    </submittedName>
</protein>
<dbReference type="Gene3D" id="3.30.70.2330">
    <property type="match status" value="1"/>
</dbReference>
<dbReference type="AlphaFoldDB" id="A0AA90UYJ3"/>
<evidence type="ECO:0000313" key="2">
    <source>
        <dbReference type="Proteomes" id="UP000421408"/>
    </source>
</evidence>
<evidence type="ECO:0000313" key="1">
    <source>
        <dbReference type="EMBL" id="MQN83135.1"/>
    </source>
</evidence>
<accession>A0AA90UYJ3</accession>
<dbReference type="RefSeq" id="WP_153118425.1">
    <property type="nucleotide sequence ID" value="NZ_CP146517.1"/>
</dbReference>
<organism evidence="1 2">
    <name type="scientific">Segatella copri</name>
    <dbReference type="NCBI Taxonomy" id="165179"/>
    <lineage>
        <taxon>Bacteria</taxon>
        <taxon>Pseudomonadati</taxon>
        <taxon>Bacteroidota</taxon>
        <taxon>Bacteroidia</taxon>
        <taxon>Bacteroidales</taxon>
        <taxon>Prevotellaceae</taxon>
        <taxon>Segatella</taxon>
    </lineage>
</organism>